<gene>
    <name evidence="1" type="ORF">BN1723_020762</name>
</gene>
<evidence type="ECO:0000313" key="2">
    <source>
        <dbReference type="Proteomes" id="UP000045706"/>
    </source>
</evidence>
<accession>A0A0G4KH56</accession>
<reference evidence="2" key="1">
    <citation type="submission" date="2015-05" db="EMBL/GenBank/DDBJ databases">
        <authorList>
            <person name="Fogelqvist Johan"/>
        </authorList>
    </citation>
    <scope>NUCLEOTIDE SEQUENCE [LARGE SCALE GENOMIC DNA]</scope>
</reference>
<name>A0A0G4KH56_VERLO</name>
<dbReference type="AlphaFoldDB" id="A0A0G4KH56"/>
<dbReference type="EMBL" id="CVQI01000102">
    <property type="protein sequence ID" value="CRJ90509.1"/>
    <property type="molecule type" value="Genomic_DNA"/>
</dbReference>
<sequence>MKSRRTPSSCWRTTCRSIRGTTWTTSWRSRWVASSSRSSERPRPTRS</sequence>
<dbReference type="Proteomes" id="UP000045706">
    <property type="component" value="Unassembled WGS sequence"/>
</dbReference>
<organism evidence="1 2">
    <name type="scientific">Verticillium longisporum</name>
    <name type="common">Verticillium dahliae var. longisporum</name>
    <dbReference type="NCBI Taxonomy" id="100787"/>
    <lineage>
        <taxon>Eukaryota</taxon>
        <taxon>Fungi</taxon>
        <taxon>Dikarya</taxon>
        <taxon>Ascomycota</taxon>
        <taxon>Pezizomycotina</taxon>
        <taxon>Sordariomycetes</taxon>
        <taxon>Hypocreomycetidae</taxon>
        <taxon>Glomerellales</taxon>
        <taxon>Plectosphaerellaceae</taxon>
        <taxon>Verticillium</taxon>
    </lineage>
</organism>
<evidence type="ECO:0000313" key="1">
    <source>
        <dbReference type="EMBL" id="CRJ90509.1"/>
    </source>
</evidence>
<protein>
    <submittedName>
        <fullName evidence="1">Uncharacterized protein</fullName>
    </submittedName>
</protein>
<proteinExistence type="predicted"/>